<accession>A0ABQ6U6K4</accession>
<dbReference type="EMBL" id="WAAR01000273">
    <property type="protein sequence ID" value="KAB1099035.1"/>
    <property type="molecule type" value="Genomic_DNA"/>
</dbReference>
<evidence type="ECO:0000313" key="2">
    <source>
        <dbReference type="Proteomes" id="UP000471364"/>
    </source>
</evidence>
<comment type="caution">
    <text evidence="1">The sequence shown here is derived from an EMBL/GenBank/DDBJ whole genome shotgun (WGS) entry which is preliminary data.</text>
</comment>
<reference evidence="1 2" key="1">
    <citation type="submission" date="2019-09" db="EMBL/GenBank/DDBJ databases">
        <title>High taxonomic diversity of Micromonospora strains isolated from Medicago sativa nodules in different geographical locations.</title>
        <authorList>
            <person name="Martinez-Hidalgo P."/>
            <person name="Flores-Felix J.D."/>
            <person name="Velazquez E."/>
            <person name="Brau L."/>
            <person name="Trujillo M.E."/>
            <person name="Martinez-Molina E."/>
        </authorList>
    </citation>
    <scope>NUCLEOTIDE SEQUENCE [LARGE SCALE GENOMIC DNA]</scope>
    <source>
        <strain evidence="1 2">ALFB5</strain>
    </source>
</reference>
<dbReference type="RefSeq" id="WP_145752046.1">
    <property type="nucleotide sequence ID" value="NZ_JBITMN010000027.1"/>
</dbReference>
<name>A0ABQ6U6K4_9ACTN</name>
<organism evidence="1 2">
    <name type="scientific">Micromonospora aurantiaca</name>
    <name type="common">nom. illeg.</name>
    <dbReference type="NCBI Taxonomy" id="47850"/>
    <lineage>
        <taxon>Bacteria</taxon>
        <taxon>Bacillati</taxon>
        <taxon>Actinomycetota</taxon>
        <taxon>Actinomycetes</taxon>
        <taxon>Micromonosporales</taxon>
        <taxon>Micromonosporaceae</taxon>
        <taxon>Micromonospora</taxon>
    </lineage>
</organism>
<keyword evidence="1" id="KW-0238">DNA-binding</keyword>
<evidence type="ECO:0000313" key="1">
    <source>
        <dbReference type="EMBL" id="KAB1099035.1"/>
    </source>
</evidence>
<dbReference type="GO" id="GO:0003677">
    <property type="term" value="F:DNA binding"/>
    <property type="evidence" value="ECO:0007669"/>
    <property type="project" value="UniProtKB-KW"/>
</dbReference>
<proteinExistence type="predicted"/>
<gene>
    <name evidence="1" type="ORF">F6X54_32455</name>
</gene>
<sequence length="109" mass="11552">MALPSPCGRITDQQILHALGWQPGHGLDIQPHQRMLVIGMAENGRYRVGSRGALPLPSSARRMCGIEPGEPVLLAALIAQGLLVVHPVSTVARLVADLHTQLAGGGRVR</sequence>
<dbReference type="Proteomes" id="UP000471364">
    <property type="component" value="Unassembled WGS sequence"/>
</dbReference>
<protein>
    <submittedName>
        <fullName evidence="1">AbrB/MazE/SpoVT family DNA-binding domain-containing protein</fullName>
    </submittedName>
</protein>
<keyword evidence="2" id="KW-1185">Reference proteome</keyword>